<protein>
    <recommendedName>
        <fullName evidence="4">FZ domain-containing protein</fullName>
    </recommendedName>
</protein>
<gene>
    <name evidence="2" type="ORF">BCR33DRAFT_728715</name>
</gene>
<evidence type="ECO:0000313" key="2">
    <source>
        <dbReference type="EMBL" id="ORY22533.1"/>
    </source>
</evidence>
<evidence type="ECO:0000313" key="3">
    <source>
        <dbReference type="Proteomes" id="UP000193642"/>
    </source>
</evidence>
<proteinExistence type="predicted"/>
<dbReference type="OrthoDB" id="10409367at2759"/>
<feature type="chain" id="PRO_5011965708" description="FZ domain-containing protein" evidence="1">
    <location>
        <begin position="23"/>
        <end position="389"/>
    </location>
</feature>
<keyword evidence="3" id="KW-1185">Reference proteome</keyword>
<keyword evidence="1" id="KW-0732">Signal</keyword>
<dbReference type="EMBL" id="MCGO01000179">
    <property type="protein sequence ID" value="ORY22533.1"/>
    <property type="molecule type" value="Genomic_DNA"/>
</dbReference>
<accession>A0A1Y2AIX2</accession>
<sequence>MSKIVVSLIYLISLVHLSSVSASQPPAPLSTALSAQDPLLTTLKAQFSSLLSSCSQSCITTAAGPSFSIDTLTRSQLDQLCNLVVPVSSPIQAGIVSCVEKCPSLKDGELGLIKRLPSFCSFVLNTGAHRHAEAKALLAVRAVDTSNDVFYAGIDITQAFTTLSKCSQGCITTAAPAVTLPLYKSQIPILCPNVEKLVQPTLEKCVSACVNSNAPGSSSLETVYISFIPSACKSLLTVQPTATTAASAGATESPNPATQHILYSGIDITSAFQKLSPCSQGCITTAVPGLSLPLYMGSVPAFCPPPSISAYFPGLTACVDDCIASKGSDKNEATYIALIPTVCPFLLDQMGVTTSTTTSSFYDPNFTINRAEKAKVIGLGVALIFLLFV</sequence>
<comment type="caution">
    <text evidence="2">The sequence shown here is derived from an EMBL/GenBank/DDBJ whole genome shotgun (WGS) entry which is preliminary data.</text>
</comment>
<dbReference type="AlphaFoldDB" id="A0A1Y2AIX2"/>
<evidence type="ECO:0008006" key="4">
    <source>
        <dbReference type="Google" id="ProtNLM"/>
    </source>
</evidence>
<organism evidence="2 3">
    <name type="scientific">Rhizoclosmatium globosum</name>
    <dbReference type="NCBI Taxonomy" id="329046"/>
    <lineage>
        <taxon>Eukaryota</taxon>
        <taxon>Fungi</taxon>
        <taxon>Fungi incertae sedis</taxon>
        <taxon>Chytridiomycota</taxon>
        <taxon>Chytridiomycota incertae sedis</taxon>
        <taxon>Chytridiomycetes</taxon>
        <taxon>Chytridiales</taxon>
        <taxon>Chytriomycetaceae</taxon>
        <taxon>Rhizoclosmatium</taxon>
    </lineage>
</organism>
<evidence type="ECO:0000256" key="1">
    <source>
        <dbReference type="SAM" id="SignalP"/>
    </source>
</evidence>
<reference evidence="2 3" key="1">
    <citation type="submission" date="2016-07" db="EMBL/GenBank/DDBJ databases">
        <title>Pervasive Adenine N6-methylation of Active Genes in Fungi.</title>
        <authorList>
            <consortium name="DOE Joint Genome Institute"/>
            <person name="Mondo S.J."/>
            <person name="Dannebaum R.O."/>
            <person name="Kuo R.C."/>
            <person name="Labutti K."/>
            <person name="Haridas S."/>
            <person name="Kuo A."/>
            <person name="Salamov A."/>
            <person name="Ahrendt S.R."/>
            <person name="Lipzen A."/>
            <person name="Sullivan W."/>
            <person name="Andreopoulos W.B."/>
            <person name="Clum A."/>
            <person name="Lindquist E."/>
            <person name="Daum C."/>
            <person name="Ramamoorthy G.K."/>
            <person name="Gryganskyi A."/>
            <person name="Culley D."/>
            <person name="Magnuson J.K."/>
            <person name="James T.Y."/>
            <person name="O'Malley M.A."/>
            <person name="Stajich J.E."/>
            <person name="Spatafora J.W."/>
            <person name="Visel A."/>
            <person name="Grigoriev I.V."/>
        </authorList>
    </citation>
    <scope>NUCLEOTIDE SEQUENCE [LARGE SCALE GENOMIC DNA]</scope>
    <source>
        <strain evidence="2 3">JEL800</strain>
    </source>
</reference>
<name>A0A1Y2AIX2_9FUNG</name>
<feature type="signal peptide" evidence="1">
    <location>
        <begin position="1"/>
        <end position="22"/>
    </location>
</feature>
<dbReference type="Proteomes" id="UP000193642">
    <property type="component" value="Unassembled WGS sequence"/>
</dbReference>